<dbReference type="SUPFAM" id="SSF53187">
    <property type="entry name" value="Zn-dependent exopeptidases"/>
    <property type="match status" value="1"/>
</dbReference>
<evidence type="ECO:0000256" key="1">
    <source>
        <dbReference type="ARBA" id="ARBA00004240"/>
    </source>
</evidence>
<evidence type="ECO:0000256" key="11">
    <source>
        <dbReference type="ARBA" id="ARBA00022801"/>
    </source>
</evidence>
<evidence type="ECO:0000256" key="7">
    <source>
        <dbReference type="ARBA" id="ARBA00022645"/>
    </source>
</evidence>
<evidence type="ECO:0000256" key="19">
    <source>
        <dbReference type="ARBA" id="ARBA00025833"/>
    </source>
</evidence>
<evidence type="ECO:0000256" key="12">
    <source>
        <dbReference type="ARBA" id="ARBA00022824"/>
    </source>
</evidence>
<dbReference type="InterPro" id="IPR007484">
    <property type="entry name" value="Peptidase_M28"/>
</dbReference>
<proteinExistence type="predicted"/>
<evidence type="ECO:0000256" key="10">
    <source>
        <dbReference type="ARBA" id="ARBA00022729"/>
    </source>
</evidence>
<evidence type="ECO:0000256" key="9">
    <source>
        <dbReference type="ARBA" id="ARBA00022723"/>
    </source>
</evidence>
<dbReference type="Gene3D" id="3.40.630.10">
    <property type="entry name" value="Zn peptidases"/>
    <property type="match status" value="1"/>
</dbReference>
<evidence type="ECO:0000256" key="3">
    <source>
        <dbReference type="ARBA" id="ARBA00004555"/>
    </source>
</evidence>
<comment type="subunit">
    <text evidence="19">Homodimer. The monomeric form is inactive while the homodimer is active.</text>
</comment>
<evidence type="ECO:0000256" key="6">
    <source>
        <dbReference type="ARBA" id="ARBA00022525"/>
    </source>
</evidence>
<evidence type="ECO:0000256" key="4">
    <source>
        <dbReference type="ARBA" id="ARBA00004613"/>
    </source>
</evidence>
<evidence type="ECO:0000256" key="16">
    <source>
        <dbReference type="ARBA" id="ARBA00023145"/>
    </source>
</evidence>
<evidence type="ECO:0000259" key="23">
    <source>
        <dbReference type="Pfam" id="PF04389"/>
    </source>
</evidence>
<keyword evidence="7" id="KW-0121">Carboxypeptidase</keyword>
<dbReference type="Proteomes" id="UP000706039">
    <property type="component" value="Unassembled WGS sequence"/>
</dbReference>
<dbReference type="EMBL" id="JAINVV010000008">
    <property type="protein sequence ID" value="MBY8823938.1"/>
    <property type="molecule type" value="Genomic_DNA"/>
</dbReference>
<evidence type="ECO:0000256" key="20">
    <source>
        <dbReference type="ARBA" id="ARBA00033328"/>
    </source>
</evidence>
<dbReference type="PANTHER" id="PTHR12053">
    <property type="entry name" value="PROTEASE FAMILY M28 PLASMA GLUTAMATE CARBOXYPEPTIDASE-RELATED"/>
    <property type="match status" value="1"/>
</dbReference>
<feature type="chain" id="PRO_5046820323" description="Carboxypeptidase Q" evidence="22">
    <location>
        <begin position="21"/>
        <end position="543"/>
    </location>
</feature>
<keyword evidence="25" id="KW-1185">Reference proteome</keyword>
<keyword evidence="14" id="KW-0333">Golgi apparatus</keyword>
<evidence type="ECO:0000256" key="17">
    <source>
        <dbReference type="ARBA" id="ARBA00023180"/>
    </source>
</evidence>
<protein>
    <recommendedName>
        <fullName evidence="5">Carboxypeptidase Q</fullName>
    </recommendedName>
    <alternativeName>
        <fullName evidence="20">Plasma glutamate carboxypeptidase</fullName>
    </alternativeName>
</protein>
<evidence type="ECO:0000256" key="15">
    <source>
        <dbReference type="ARBA" id="ARBA00023049"/>
    </source>
</evidence>
<sequence>MRHVLAALLLASVAVVPANAQKSASDKGASAETGRIIDEGLNHSEVMQTAQYLTDRIGGRMTNSPAMREAEKWTQEQFRRYGLSNVRADPFEFGRGWSIVSSSVRMTSPRPIALTAIPVAWTPGTNGAVSAEVIVAPLRKARDFDTWRGKLAGKIVLITLPDNGSEPETAPFRRLSSEDLGKLDKFEQPKYTPDSVESDLKQARFAREMDAFLKQEGALAWVRMAYRDGKLVHGTGSVAFRTGQTPAVPGIELAAEDYRRLARLAKAGPAPVISIDSQVKWHDEDLNAYNILADIPGSDPAAGYVMAGAHLDSWVAGDGATDNAAGSAVIMEAARILAKLGVRPKRTIRFALWSGEEQGLRGSLAYVGKYLANFPPIEQGGINTREEAILLRQAWPITPKAGHKDLGAYFNMDNGSGRFRGIYAENNPAVVPIFKDWLAPFASMGANTVAIGKTGATDHVYMQYVGLPGFQFIQDPLDYGSRTHHSNADTFDHLKPEDLRQNAVILASMLLNAANRAEGLPRPPFPTKPTPTDPFGYRDDRDD</sequence>
<feature type="domain" description="Peptidase M28" evidence="23">
    <location>
        <begin position="290"/>
        <end position="507"/>
    </location>
</feature>
<feature type="region of interest" description="Disordered" evidence="21">
    <location>
        <begin position="517"/>
        <end position="543"/>
    </location>
</feature>
<evidence type="ECO:0000256" key="5">
    <source>
        <dbReference type="ARBA" id="ARBA00014116"/>
    </source>
</evidence>
<keyword evidence="11" id="KW-0378">Hydrolase</keyword>
<keyword evidence="18" id="KW-0458">Lysosome</keyword>
<keyword evidence="17" id="KW-0325">Glycoprotein</keyword>
<keyword evidence="16" id="KW-0865">Zymogen</keyword>
<evidence type="ECO:0000256" key="8">
    <source>
        <dbReference type="ARBA" id="ARBA00022670"/>
    </source>
</evidence>
<name>A0ABS7PRT6_9SPHN</name>
<gene>
    <name evidence="24" type="ORF">K7G82_16660</name>
</gene>
<evidence type="ECO:0000256" key="2">
    <source>
        <dbReference type="ARBA" id="ARBA00004371"/>
    </source>
</evidence>
<organism evidence="24 25">
    <name type="scientific">Sphingomonas colocasiae</name>
    <dbReference type="NCBI Taxonomy" id="1848973"/>
    <lineage>
        <taxon>Bacteria</taxon>
        <taxon>Pseudomonadati</taxon>
        <taxon>Pseudomonadota</taxon>
        <taxon>Alphaproteobacteria</taxon>
        <taxon>Sphingomonadales</taxon>
        <taxon>Sphingomonadaceae</taxon>
        <taxon>Sphingomonas</taxon>
    </lineage>
</organism>
<evidence type="ECO:0000313" key="24">
    <source>
        <dbReference type="EMBL" id="MBY8823938.1"/>
    </source>
</evidence>
<dbReference type="RefSeq" id="WP_222991042.1">
    <property type="nucleotide sequence ID" value="NZ_JAINVV010000008.1"/>
</dbReference>
<keyword evidence="6" id="KW-0964">Secreted</keyword>
<evidence type="ECO:0000256" key="18">
    <source>
        <dbReference type="ARBA" id="ARBA00023228"/>
    </source>
</evidence>
<evidence type="ECO:0000256" key="22">
    <source>
        <dbReference type="SAM" id="SignalP"/>
    </source>
</evidence>
<comment type="caution">
    <text evidence="24">The sequence shown here is derived from an EMBL/GenBank/DDBJ whole genome shotgun (WGS) entry which is preliminary data.</text>
</comment>
<evidence type="ECO:0000313" key="25">
    <source>
        <dbReference type="Proteomes" id="UP000706039"/>
    </source>
</evidence>
<reference evidence="24 25" key="1">
    <citation type="submission" date="2021-08" db="EMBL/GenBank/DDBJ databases">
        <authorList>
            <person name="Tuo L."/>
        </authorList>
    </citation>
    <scope>NUCLEOTIDE SEQUENCE [LARGE SCALE GENOMIC DNA]</scope>
    <source>
        <strain evidence="24 25">JCM 31229</strain>
    </source>
</reference>
<keyword evidence="12" id="KW-0256">Endoplasmic reticulum</keyword>
<comment type="subcellular location">
    <subcellularLocation>
        <location evidence="1">Endoplasmic reticulum</location>
    </subcellularLocation>
    <subcellularLocation>
        <location evidence="3">Golgi apparatus</location>
    </subcellularLocation>
    <subcellularLocation>
        <location evidence="2">Lysosome</location>
    </subcellularLocation>
    <subcellularLocation>
        <location evidence="4">Secreted</location>
    </subcellularLocation>
</comment>
<feature type="compositionally biased region" description="Pro residues" evidence="21">
    <location>
        <begin position="521"/>
        <end position="532"/>
    </location>
</feature>
<keyword evidence="10 22" id="KW-0732">Signal</keyword>
<keyword evidence="8" id="KW-0645">Protease</keyword>
<keyword evidence="9" id="KW-0479">Metal-binding</keyword>
<dbReference type="PANTHER" id="PTHR12053:SF3">
    <property type="entry name" value="CARBOXYPEPTIDASE Q"/>
    <property type="match status" value="1"/>
</dbReference>
<feature type="signal peptide" evidence="22">
    <location>
        <begin position="1"/>
        <end position="20"/>
    </location>
</feature>
<evidence type="ECO:0000256" key="13">
    <source>
        <dbReference type="ARBA" id="ARBA00022833"/>
    </source>
</evidence>
<accession>A0ABS7PRT6</accession>
<evidence type="ECO:0000256" key="21">
    <source>
        <dbReference type="SAM" id="MobiDB-lite"/>
    </source>
</evidence>
<keyword evidence="15" id="KW-0482">Metalloprotease</keyword>
<evidence type="ECO:0000256" key="14">
    <source>
        <dbReference type="ARBA" id="ARBA00023034"/>
    </source>
</evidence>
<dbReference type="InterPro" id="IPR039866">
    <property type="entry name" value="CPQ"/>
</dbReference>
<dbReference type="Pfam" id="PF04389">
    <property type="entry name" value="Peptidase_M28"/>
    <property type="match status" value="1"/>
</dbReference>
<dbReference type="Gene3D" id="3.50.30.30">
    <property type="match status" value="1"/>
</dbReference>
<keyword evidence="13" id="KW-0862">Zinc</keyword>